<comment type="caution">
    <text evidence="1">The sequence shown here is derived from an EMBL/GenBank/DDBJ whole genome shotgun (WGS) entry which is preliminary data.</text>
</comment>
<name>A0AAV3QP89_LITER</name>
<sequence>MAIGVPRIWTLHKEAKSLLTCTAADLAAMAKIQSLLPQGENNLPWYVFTDEAVLVKAGLVYDKEFNPEAHGDPPSWEEIIAYTDVEDASTDVEFDEML</sequence>
<evidence type="ECO:0000313" key="2">
    <source>
        <dbReference type="Proteomes" id="UP001454036"/>
    </source>
</evidence>
<dbReference type="AlphaFoldDB" id="A0AAV3QP89"/>
<keyword evidence="2" id="KW-1185">Reference proteome</keyword>
<proteinExistence type="predicted"/>
<dbReference type="Proteomes" id="UP001454036">
    <property type="component" value="Unassembled WGS sequence"/>
</dbReference>
<dbReference type="EMBL" id="BAABME010022261">
    <property type="protein sequence ID" value="GAA0165375.1"/>
    <property type="molecule type" value="Genomic_DNA"/>
</dbReference>
<gene>
    <name evidence="1" type="ORF">LIER_39968</name>
</gene>
<evidence type="ECO:0000313" key="1">
    <source>
        <dbReference type="EMBL" id="GAA0165375.1"/>
    </source>
</evidence>
<protein>
    <submittedName>
        <fullName evidence="1">Uncharacterized protein</fullName>
    </submittedName>
</protein>
<accession>A0AAV3QP89</accession>
<reference evidence="1 2" key="1">
    <citation type="submission" date="2024-01" db="EMBL/GenBank/DDBJ databases">
        <title>The complete chloroplast genome sequence of Lithospermum erythrorhizon: insights into the phylogenetic relationship among Boraginaceae species and the maternal lineages of purple gromwells.</title>
        <authorList>
            <person name="Okada T."/>
            <person name="Watanabe K."/>
        </authorList>
    </citation>
    <scope>NUCLEOTIDE SEQUENCE [LARGE SCALE GENOMIC DNA]</scope>
</reference>
<organism evidence="1 2">
    <name type="scientific">Lithospermum erythrorhizon</name>
    <name type="common">Purple gromwell</name>
    <name type="synonym">Lithospermum officinale var. erythrorhizon</name>
    <dbReference type="NCBI Taxonomy" id="34254"/>
    <lineage>
        <taxon>Eukaryota</taxon>
        <taxon>Viridiplantae</taxon>
        <taxon>Streptophyta</taxon>
        <taxon>Embryophyta</taxon>
        <taxon>Tracheophyta</taxon>
        <taxon>Spermatophyta</taxon>
        <taxon>Magnoliopsida</taxon>
        <taxon>eudicotyledons</taxon>
        <taxon>Gunneridae</taxon>
        <taxon>Pentapetalae</taxon>
        <taxon>asterids</taxon>
        <taxon>lamiids</taxon>
        <taxon>Boraginales</taxon>
        <taxon>Boraginaceae</taxon>
        <taxon>Boraginoideae</taxon>
        <taxon>Lithospermeae</taxon>
        <taxon>Lithospermum</taxon>
    </lineage>
</organism>